<evidence type="ECO:0000313" key="1">
    <source>
        <dbReference type="EMBL" id="AWL96871.1"/>
    </source>
</evidence>
<name>A0A2U8PGI3_9BRAD</name>
<gene>
    <name evidence="1" type="ORF">CIT37_35665</name>
</gene>
<dbReference type="EMBL" id="CP029425">
    <property type="protein sequence ID" value="AWL96871.1"/>
    <property type="molecule type" value="Genomic_DNA"/>
</dbReference>
<protein>
    <submittedName>
        <fullName evidence="1">Uncharacterized protein</fullName>
    </submittedName>
</protein>
<dbReference type="RefSeq" id="WP_095425786.1">
    <property type="nucleotide sequence ID" value="NZ_CP029425.2"/>
</dbReference>
<reference evidence="1 2" key="1">
    <citation type="journal article" date="2014" name="Int. J. Syst. Evol. Microbiol.">
        <title>Bradyrhizobium ottawaense sp. nov., a symbiotic nitrogen fixing bacterium from root nodules of soybeans in Canada.</title>
        <authorList>
            <person name="Yu X."/>
            <person name="Cloutier S."/>
            <person name="Tambong J.T."/>
            <person name="Bromfield E.S."/>
        </authorList>
    </citation>
    <scope>NUCLEOTIDE SEQUENCE [LARGE SCALE GENOMIC DNA]</scope>
    <source>
        <strain evidence="1 2">OO99</strain>
    </source>
</reference>
<dbReference type="GeneID" id="92968007"/>
<dbReference type="Proteomes" id="UP000215703">
    <property type="component" value="Chromosome"/>
</dbReference>
<accession>A0A2U8PGI3</accession>
<dbReference type="KEGG" id="bot:CIT37_35665"/>
<sequence>MQRQILFKCPRTGVNVQHRLDKDRPERAETGDTYVSVRCPACMAVHFVNSISGRLLGDRSGQSLQRPA</sequence>
<reference evidence="1 2" key="2">
    <citation type="journal article" date="2017" name="Syst. Appl. Microbiol.">
        <title>Soybeans inoculated with root zone soils of Canadian native legumes harbour diverse and novel Bradyrhizobium spp. that possess agricultural potential.</title>
        <authorList>
            <person name="Bromfield E.S.P."/>
            <person name="Cloutier S."/>
            <person name="Tambong J.T."/>
            <person name="Tran Thi T.V."/>
        </authorList>
    </citation>
    <scope>NUCLEOTIDE SEQUENCE [LARGE SCALE GENOMIC DNA]</scope>
    <source>
        <strain evidence="1 2">OO99</strain>
    </source>
</reference>
<organism evidence="1 2">
    <name type="scientific">Bradyrhizobium ottawaense</name>
    <dbReference type="NCBI Taxonomy" id="931866"/>
    <lineage>
        <taxon>Bacteria</taxon>
        <taxon>Pseudomonadati</taxon>
        <taxon>Pseudomonadota</taxon>
        <taxon>Alphaproteobacteria</taxon>
        <taxon>Hyphomicrobiales</taxon>
        <taxon>Nitrobacteraceae</taxon>
        <taxon>Bradyrhizobium</taxon>
    </lineage>
</organism>
<evidence type="ECO:0000313" key="2">
    <source>
        <dbReference type="Proteomes" id="UP000215703"/>
    </source>
</evidence>
<dbReference type="AlphaFoldDB" id="A0A2U8PGI3"/>
<proteinExistence type="predicted"/>